<feature type="compositionally biased region" description="Low complexity" evidence="1">
    <location>
        <begin position="157"/>
        <end position="188"/>
    </location>
</feature>
<keyword evidence="3" id="KW-1185">Reference proteome</keyword>
<organism evidence="2 3">
    <name type="scientific">Saccharopolyspora gregorii</name>
    <dbReference type="NCBI Taxonomy" id="33914"/>
    <lineage>
        <taxon>Bacteria</taxon>
        <taxon>Bacillati</taxon>
        <taxon>Actinomycetota</taxon>
        <taxon>Actinomycetes</taxon>
        <taxon>Pseudonocardiales</taxon>
        <taxon>Pseudonocardiaceae</taxon>
        <taxon>Saccharopolyspora</taxon>
    </lineage>
</organism>
<gene>
    <name evidence="2" type="ORF">GCM10020366_15530</name>
</gene>
<comment type="caution">
    <text evidence="2">The sequence shown here is derived from an EMBL/GenBank/DDBJ whole genome shotgun (WGS) entry which is preliminary data.</text>
</comment>
<name>A0ABP6RK41_9PSEU</name>
<evidence type="ECO:0000313" key="3">
    <source>
        <dbReference type="Proteomes" id="UP001500483"/>
    </source>
</evidence>
<sequence>MLAAARVTAGGAAGTRAPSPPIAVFAPLRAGGGAVGSAAARRAVEPVPAVVPAADFAVLVVAVRPVVRDPVVGADFAAAVLRLVAAAPEVAAPLDPAVPLDPAAPLDPLDFAPARGAAPDLLVDPVARFFAVVDFAVDREPVVPDFAAVRRCAPGAVASDSTAPAPAAGSAVPAEPADPPVASAPDAPGTAARLPRPDFGAFRRAPADPAVDEVRRRAGGVVS</sequence>
<proteinExistence type="predicted"/>
<reference evidence="3" key="1">
    <citation type="journal article" date="2019" name="Int. J. Syst. Evol. Microbiol.">
        <title>The Global Catalogue of Microorganisms (GCM) 10K type strain sequencing project: providing services to taxonomists for standard genome sequencing and annotation.</title>
        <authorList>
            <consortium name="The Broad Institute Genomics Platform"/>
            <consortium name="The Broad Institute Genome Sequencing Center for Infectious Disease"/>
            <person name="Wu L."/>
            <person name="Ma J."/>
        </authorList>
    </citation>
    <scope>NUCLEOTIDE SEQUENCE [LARGE SCALE GENOMIC DNA]</scope>
    <source>
        <strain evidence="3">JCM 9687</strain>
    </source>
</reference>
<accession>A0ABP6RK41</accession>
<dbReference type="EMBL" id="BAAAYK010000038">
    <property type="protein sequence ID" value="GAA3355432.1"/>
    <property type="molecule type" value="Genomic_DNA"/>
</dbReference>
<dbReference type="Proteomes" id="UP001500483">
    <property type="component" value="Unassembled WGS sequence"/>
</dbReference>
<evidence type="ECO:0000256" key="1">
    <source>
        <dbReference type="SAM" id="MobiDB-lite"/>
    </source>
</evidence>
<feature type="region of interest" description="Disordered" evidence="1">
    <location>
        <begin position="157"/>
        <end position="223"/>
    </location>
</feature>
<protein>
    <submittedName>
        <fullName evidence="2">Uncharacterized protein</fullName>
    </submittedName>
</protein>
<evidence type="ECO:0000313" key="2">
    <source>
        <dbReference type="EMBL" id="GAA3355432.1"/>
    </source>
</evidence>